<dbReference type="SUPFAM" id="SSF55785">
    <property type="entry name" value="PYP-like sensor domain (PAS domain)"/>
    <property type="match status" value="2"/>
</dbReference>
<dbReference type="AlphaFoldDB" id="A0A9X3YF05"/>
<dbReference type="RefSeq" id="WP_272733604.1">
    <property type="nucleotide sequence ID" value="NZ_JAOURS010000167.1"/>
</dbReference>
<dbReference type="Pfam" id="PF08448">
    <property type="entry name" value="PAS_4"/>
    <property type="match status" value="2"/>
</dbReference>
<dbReference type="InterPro" id="IPR000700">
    <property type="entry name" value="PAS-assoc_C"/>
</dbReference>
<proteinExistence type="predicted"/>
<feature type="non-terminal residue" evidence="2">
    <location>
        <position position="1"/>
    </location>
</feature>
<dbReference type="EMBL" id="JAOURS010000167">
    <property type="protein sequence ID" value="MDC6641628.1"/>
    <property type="molecule type" value="Genomic_DNA"/>
</dbReference>
<evidence type="ECO:0000313" key="3">
    <source>
        <dbReference type="Proteomes" id="UP001149314"/>
    </source>
</evidence>
<accession>A0A9X3YF05</accession>
<dbReference type="InterPro" id="IPR000014">
    <property type="entry name" value="PAS"/>
</dbReference>
<sequence length="163" mass="18596">GKCDADIFSREHAEHALADEREIMRTREPRIGKIERETWPQGPDTWCSTTKMPLIDDQGQVVGTFGISSDITDRKRAEDEAEAERYLLHCLMDSVTDNIYFKDLEGRYLRVNRAKAMRNGFGDPVNAIGKSDFDVWPKEHADRTQADEAEVIRTGKPLLGKEE</sequence>
<feature type="non-terminal residue" evidence="2">
    <location>
        <position position="163"/>
    </location>
</feature>
<name>A0A9X3YF05_9ENTR</name>
<dbReference type="Gene3D" id="3.30.450.20">
    <property type="entry name" value="PAS domain"/>
    <property type="match status" value="2"/>
</dbReference>
<feature type="domain" description="PAC" evidence="1">
    <location>
        <begin position="25"/>
        <end position="83"/>
    </location>
</feature>
<comment type="caution">
    <text evidence="2">The sequence shown here is derived from an EMBL/GenBank/DDBJ whole genome shotgun (WGS) entry which is preliminary data.</text>
</comment>
<dbReference type="PROSITE" id="PS50113">
    <property type="entry name" value="PAC"/>
    <property type="match status" value="1"/>
</dbReference>
<dbReference type="InterPro" id="IPR035965">
    <property type="entry name" value="PAS-like_dom_sf"/>
</dbReference>
<dbReference type="NCBIfam" id="TIGR00229">
    <property type="entry name" value="sensory_box"/>
    <property type="match status" value="1"/>
</dbReference>
<dbReference type="Proteomes" id="UP001149314">
    <property type="component" value="Unassembled WGS sequence"/>
</dbReference>
<evidence type="ECO:0000259" key="1">
    <source>
        <dbReference type="PROSITE" id="PS50113"/>
    </source>
</evidence>
<protein>
    <submittedName>
        <fullName evidence="2">PAS domain-containing protein</fullName>
    </submittedName>
</protein>
<reference evidence="2" key="1">
    <citation type="journal article" date="2023" name="Genes Genomics">
        <title>Genomic insights of Leclercia adecarboxylata strains linked to an outbreak in public hospitals in Mexico.</title>
        <authorList>
            <person name="Barrios-Villa E."/>
            <person name="Pacheco-Flores B."/>
            <person name="Lozano-Zarain P."/>
            <person name="Del Campo-Ortega R."/>
            <person name="de Jesus Ascencio-Montiel I."/>
            <person name="Gonzalez-Leon M."/>
            <person name="Camorlinga-Ponce M."/>
            <person name="Gaytan Cervantes F.J."/>
            <person name="Gonzalez Torres C."/>
            <person name="Aguilar E."/>
            <person name="Gonzalez Ibarra J."/>
            <person name="Torres Lopez F.J."/>
            <person name="Rosas-Vargas H."/>
            <person name="Gonzalez-Bonilla C.R."/>
            <person name="Del Carmen Rocha-Gracia R."/>
        </authorList>
    </citation>
    <scope>NUCLEOTIDE SEQUENCE</scope>
    <source>
        <strain evidence="2">Lac40</strain>
    </source>
</reference>
<organism evidence="2 3">
    <name type="scientific">Leclercia adecarboxylata</name>
    <dbReference type="NCBI Taxonomy" id="83655"/>
    <lineage>
        <taxon>Bacteria</taxon>
        <taxon>Pseudomonadati</taxon>
        <taxon>Pseudomonadota</taxon>
        <taxon>Gammaproteobacteria</taxon>
        <taxon>Enterobacterales</taxon>
        <taxon>Enterobacteriaceae</taxon>
        <taxon>Leclercia</taxon>
    </lineage>
</organism>
<dbReference type="InterPro" id="IPR013656">
    <property type="entry name" value="PAS_4"/>
</dbReference>
<evidence type="ECO:0000313" key="2">
    <source>
        <dbReference type="EMBL" id="MDC6641628.1"/>
    </source>
</evidence>
<gene>
    <name evidence="2" type="ORF">OEZ79_26030</name>
</gene>